<dbReference type="HOGENOM" id="CLU_3296439_0_0_6"/>
<reference evidence="2" key="1">
    <citation type="journal article" date="2010" name="Mol. Biosyst.">
        <title>Complete genome sequence and comparative analysis of Shewanella violacea, a psychrophilic and piezophilic bacterium from deep sea floor sediments.</title>
        <authorList>
            <person name="Aono E."/>
            <person name="Baba T."/>
            <person name="Ara T."/>
            <person name="Nishi T."/>
            <person name="Nakamichi T."/>
            <person name="Inamoto E."/>
            <person name="Toyonaga H."/>
            <person name="Hasegawa M."/>
            <person name="Takai Y."/>
            <person name="Okumura Y."/>
            <person name="Baba M."/>
            <person name="Tomita M."/>
            <person name="Kato C."/>
            <person name="Oshima T."/>
            <person name="Nakasone K."/>
            <person name="Mori H."/>
        </authorList>
    </citation>
    <scope>NUCLEOTIDE SEQUENCE [LARGE SCALE GENOMIC DNA]</scope>
    <source>
        <strain evidence="2">JCM 10179 / CIP 106290 / LMG 19151 / DSS12</strain>
    </source>
</reference>
<dbReference type="AlphaFoldDB" id="D4ZEN2"/>
<accession>D4ZEN2</accession>
<name>D4ZEN2_SHEVD</name>
<dbReference type="EMBL" id="AP011177">
    <property type="protein sequence ID" value="BAJ00262.1"/>
    <property type="molecule type" value="Genomic_DNA"/>
</dbReference>
<sequence length="40" mass="4479">MLNLVKGGDLALFSQSKAGISLFLMLGNVQDRQDRQDRQD</sequence>
<evidence type="ECO:0000313" key="1">
    <source>
        <dbReference type="EMBL" id="BAJ00262.1"/>
    </source>
</evidence>
<keyword evidence="2" id="KW-1185">Reference proteome</keyword>
<organism evidence="1 2">
    <name type="scientific">Shewanella violacea (strain JCM 10179 / CIP 106290 / LMG 19151 / DSS12)</name>
    <dbReference type="NCBI Taxonomy" id="637905"/>
    <lineage>
        <taxon>Bacteria</taxon>
        <taxon>Pseudomonadati</taxon>
        <taxon>Pseudomonadota</taxon>
        <taxon>Gammaproteobacteria</taxon>
        <taxon>Alteromonadales</taxon>
        <taxon>Shewanellaceae</taxon>
        <taxon>Shewanella</taxon>
    </lineage>
</organism>
<proteinExistence type="predicted"/>
<gene>
    <name evidence="1" type="ordered locus">SVI_0291</name>
</gene>
<protein>
    <submittedName>
        <fullName evidence="1">Uncharacterized protein</fullName>
    </submittedName>
</protein>
<dbReference type="Proteomes" id="UP000002350">
    <property type="component" value="Chromosome"/>
</dbReference>
<dbReference type="KEGG" id="svo:SVI_0291"/>
<evidence type="ECO:0000313" key="2">
    <source>
        <dbReference type="Proteomes" id="UP000002350"/>
    </source>
</evidence>